<proteinExistence type="predicted"/>
<protein>
    <submittedName>
        <fullName evidence="1">Uncharacterized protein</fullName>
    </submittedName>
</protein>
<dbReference type="OrthoDB" id="280300at2"/>
<gene>
    <name evidence="1" type="ORF">V7x_43850</name>
</gene>
<sequence length="211" mass="23996">MKKRTQFTDRDVTVLRALSLQVRLFGQRQLADALWAGDIANARRRLNRFVELGLLKRNVVMARPLPELLSPVFVWQPGNDAPDSSQIAFQLQSRWRYRALRSTVIFLPTDITVNHFGGRNKAVMSAQVSHDLGVSEVWLWFCCNHPSYAKAWRGENLITDCEPGQSMPDAILVDANDQPAMLIEFGGDYEADRIAAFHDDAVLRGLPYQIW</sequence>
<dbReference type="Proteomes" id="UP000316476">
    <property type="component" value="Unassembled WGS sequence"/>
</dbReference>
<accession>A0A5C6FKJ6</accession>
<dbReference type="AlphaFoldDB" id="A0A5C6FKJ6"/>
<dbReference type="EMBL" id="SJPZ01000002">
    <property type="protein sequence ID" value="TWU62650.1"/>
    <property type="molecule type" value="Genomic_DNA"/>
</dbReference>
<organism evidence="1 2">
    <name type="scientific">Crateriforma conspicua</name>
    <dbReference type="NCBI Taxonomy" id="2527996"/>
    <lineage>
        <taxon>Bacteria</taxon>
        <taxon>Pseudomonadati</taxon>
        <taxon>Planctomycetota</taxon>
        <taxon>Planctomycetia</taxon>
        <taxon>Planctomycetales</taxon>
        <taxon>Planctomycetaceae</taxon>
        <taxon>Crateriforma</taxon>
    </lineage>
</organism>
<evidence type="ECO:0000313" key="1">
    <source>
        <dbReference type="EMBL" id="TWU62650.1"/>
    </source>
</evidence>
<comment type="caution">
    <text evidence="1">The sequence shown here is derived from an EMBL/GenBank/DDBJ whole genome shotgun (WGS) entry which is preliminary data.</text>
</comment>
<reference evidence="1 2" key="1">
    <citation type="submission" date="2019-02" db="EMBL/GenBank/DDBJ databases">
        <title>Deep-cultivation of Planctomycetes and their phenomic and genomic characterization uncovers novel biology.</title>
        <authorList>
            <person name="Wiegand S."/>
            <person name="Jogler M."/>
            <person name="Boedeker C."/>
            <person name="Pinto D."/>
            <person name="Vollmers J."/>
            <person name="Rivas-Marin E."/>
            <person name="Kohn T."/>
            <person name="Peeters S.H."/>
            <person name="Heuer A."/>
            <person name="Rast P."/>
            <person name="Oberbeckmann S."/>
            <person name="Bunk B."/>
            <person name="Jeske O."/>
            <person name="Meyerdierks A."/>
            <person name="Storesund J.E."/>
            <person name="Kallscheuer N."/>
            <person name="Luecker S."/>
            <person name="Lage O.M."/>
            <person name="Pohl T."/>
            <person name="Merkel B.J."/>
            <person name="Hornburger P."/>
            <person name="Mueller R.-W."/>
            <person name="Bruemmer F."/>
            <person name="Labrenz M."/>
            <person name="Spormann A.M."/>
            <person name="Op Den Camp H."/>
            <person name="Overmann J."/>
            <person name="Amann R."/>
            <person name="Jetten M.S.M."/>
            <person name="Mascher T."/>
            <person name="Medema M.H."/>
            <person name="Devos D.P."/>
            <person name="Kaster A.-K."/>
            <person name="Ovreas L."/>
            <person name="Rohde M."/>
            <person name="Galperin M.Y."/>
            <person name="Jogler C."/>
        </authorList>
    </citation>
    <scope>NUCLEOTIDE SEQUENCE [LARGE SCALE GENOMIC DNA]</scope>
    <source>
        <strain evidence="1 2">V7</strain>
    </source>
</reference>
<name>A0A5C6FKJ6_9PLAN</name>
<evidence type="ECO:0000313" key="2">
    <source>
        <dbReference type="Proteomes" id="UP000316476"/>
    </source>
</evidence>
<dbReference type="RefSeq" id="WP_146415419.1">
    <property type="nucleotide sequence ID" value="NZ_SJPZ01000002.1"/>
</dbReference>